<keyword evidence="7" id="KW-1185">Reference proteome</keyword>
<dbReference type="Gene3D" id="3.40.50.1000">
    <property type="entry name" value="HAD superfamily/HAD-like"/>
    <property type="match status" value="1"/>
</dbReference>
<evidence type="ECO:0000259" key="5">
    <source>
        <dbReference type="Pfam" id="PF00485"/>
    </source>
</evidence>
<dbReference type="InterPro" id="IPR006083">
    <property type="entry name" value="PRK/URK"/>
</dbReference>
<dbReference type="PATRIC" id="fig|29290.4.peg.7305"/>
<dbReference type="InterPro" id="IPR005835">
    <property type="entry name" value="NTP_transferase_dom"/>
</dbReference>
<keyword evidence="2" id="KW-0479">Metal-binding</keyword>
<dbReference type="CDD" id="cd07503">
    <property type="entry name" value="HAD_HisB-N"/>
    <property type="match status" value="1"/>
</dbReference>
<feature type="domain" description="Phosphoribulokinase/uridine kinase" evidence="5">
    <location>
        <begin position="451"/>
        <end position="623"/>
    </location>
</feature>
<organism evidence="6 7">
    <name type="scientific">Candidatus Magnetobacterium bavaricum</name>
    <dbReference type="NCBI Taxonomy" id="29290"/>
    <lineage>
        <taxon>Bacteria</taxon>
        <taxon>Pseudomonadati</taxon>
        <taxon>Nitrospirota</taxon>
        <taxon>Thermodesulfovibrionia</taxon>
        <taxon>Thermodesulfovibrionales</taxon>
        <taxon>Candidatus Magnetobacteriaceae</taxon>
        <taxon>Candidatus Magnetobacterium</taxon>
    </lineage>
</organism>
<evidence type="ECO:0000313" key="6">
    <source>
        <dbReference type="EMBL" id="KJU82298.1"/>
    </source>
</evidence>
<keyword evidence="3" id="KW-0378">Hydrolase</keyword>
<dbReference type="InterPro" id="IPR023214">
    <property type="entry name" value="HAD_sf"/>
</dbReference>
<reference evidence="6 7" key="1">
    <citation type="submission" date="2015-02" db="EMBL/GenBank/DDBJ databases">
        <title>Single-cell genomics of uncultivated deep-branching MTB reveals a conserved set of magnetosome genes.</title>
        <authorList>
            <person name="Kolinko S."/>
            <person name="Richter M."/>
            <person name="Glockner F.O."/>
            <person name="Brachmann A."/>
            <person name="Schuler D."/>
        </authorList>
    </citation>
    <scope>NUCLEOTIDE SEQUENCE [LARGE SCALE GENOMIC DNA]</scope>
    <source>
        <strain evidence="6">TM-1</strain>
    </source>
</reference>
<dbReference type="NCBIfam" id="TIGR01656">
    <property type="entry name" value="Histidinol-ppas"/>
    <property type="match status" value="1"/>
</dbReference>
<dbReference type="Pfam" id="PF00485">
    <property type="entry name" value="PRK"/>
    <property type="match status" value="1"/>
</dbReference>
<dbReference type="InterPro" id="IPR029044">
    <property type="entry name" value="Nucleotide-diphossugar_trans"/>
</dbReference>
<dbReference type="Gene3D" id="3.40.50.300">
    <property type="entry name" value="P-loop containing nucleotide triphosphate hydrolases"/>
    <property type="match status" value="1"/>
</dbReference>
<keyword evidence="1" id="KW-0963">Cytoplasm</keyword>
<dbReference type="Gene3D" id="3.90.550.10">
    <property type="entry name" value="Spore Coat Polysaccharide Biosynthesis Protein SpsA, Chain A"/>
    <property type="match status" value="1"/>
</dbReference>
<protein>
    <submittedName>
        <fullName evidence="6">D,D-heptose 1,7-bisphosphate phosphatase</fullName>
    </submittedName>
</protein>
<name>A0A0F3GNQ4_9BACT</name>
<dbReference type="EMBL" id="LACI01002373">
    <property type="protein sequence ID" value="KJU82298.1"/>
    <property type="molecule type" value="Genomic_DNA"/>
</dbReference>
<dbReference type="SUPFAM" id="SSF56784">
    <property type="entry name" value="HAD-like"/>
    <property type="match status" value="1"/>
</dbReference>
<dbReference type="InterPro" id="IPR006543">
    <property type="entry name" value="Histidinol-phos"/>
</dbReference>
<dbReference type="CDD" id="cd04181">
    <property type="entry name" value="NTP_transferase"/>
    <property type="match status" value="1"/>
</dbReference>
<comment type="caution">
    <text evidence="6">The sequence shown here is derived from an EMBL/GenBank/DDBJ whole genome shotgun (WGS) entry which is preliminary data.</text>
</comment>
<sequence length="625" mass="71749">MKLVILSGGKGTRLGLKDIPKSMVPIGEKPLLEHQINLAKQYGIKEVYLLSSYLSDIIIDYFGDGSRFGVNIFHILDTNPLGTSGAVKMLESKINERFMIFYGDIVLNIDIGNFIAYDASFTSIATLIVHPNAHPYDSDLVEINDNNTINRFHSKPHKDGVYYSNNVNAAVYILSPAIFKYIPYDRPSDFGKDIFPYLLKCGEIIKAYRSTEYIKDIGTNDRYNMVNMDFLDGKVHRLSRLNKRPAIFIDRDGTLIKHVDLLHRAEDLELYPYAAKSLSRINQSDYLCFLITNQSIIARNLCSLYEYQNISNKIEFMLGQEGAYFNDIYYCPHHPHKGYGEENPEFKIDCNCRKPKPGMVTRAVKDYNVDIDSSWLIGDTTTDIQTGINANMTTVLLRSGIGGKDNKFDCSADYVFENLQEAVDFILDKRHRYDNIIKEILHNVKDSSPRILSVSGLARSGKSTFTRLLNHSLQKKGYHVQVINLDNWLLGVNERSGTMTVRDRYKYKNIEADIMKLLRGDEVTINIYNPLSRQLIKKTRISLNNPSWLIIDGVPALDIKGIRDIADINIYIDIDENTREERFFSFYKWKGLTEEEIKKVYTDRLSDEIPYIKESKQYAHIIVTE</sequence>
<dbReference type="NCBIfam" id="TIGR01662">
    <property type="entry name" value="HAD-SF-IIIA"/>
    <property type="match status" value="1"/>
</dbReference>
<evidence type="ECO:0000313" key="7">
    <source>
        <dbReference type="Proteomes" id="UP000033423"/>
    </source>
</evidence>
<feature type="domain" description="Nucleotidyl transferase" evidence="4">
    <location>
        <begin position="4"/>
        <end position="231"/>
    </location>
</feature>
<accession>A0A0F3GNQ4</accession>
<dbReference type="Proteomes" id="UP000033423">
    <property type="component" value="Unassembled WGS sequence"/>
</dbReference>
<dbReference type="GO" id="GO:0046872">
    <property type="term" value="F:metal ion binding"/>
    <property type="evidence" value="ECO:0007669"/>
    <property type="project" value="UniProtKB-KW"/>
</dbReference>
<dbReference type="InterPro" id="IPR006549">
    <property type="entry name" value="HAD-SF_hydro_IIIA"/>
</dbReference>
<dbReference type="InterPro" id="IPR027417">
    <property type="entry name" value="P-loop_NTPase"/>
</dbReference>
<dbReference type="PANTHER" id="PTHR22572">
    <property type="entry name" value="SUGAR-1-PHOSPHATE GUANYL TRANSFERASE"/>
    <property type="match status" value="1"/>
</dbReference>
<dbReference type="GO" id="GO:0016791">
    <property type="term" value="F:phosphatase activity"/>
    <property type="evidence" value="ECO:0007669"/>
    <property type="project" value="InterPro"/>
</dbReference>
<dbReference type="GO" id="GO:0016301">
    <property type="term" value="F:kinase activity"/>
    <property type="evidence" value="ECO:0007669"/>
    <property type="project" value="InterPro"/>
</dbReference>
<gene>
    <name evidence="6" type="ORF">MBAV_005515</name>
</gene>
<proteinExistence type="predicted"/>
<dbReference type="InterPro" id="IPR036412">
    <property type="entry name" value="HAD-like_sf"/>
</dbReference>
<dbReference type="SUPFAM" id="SSF53448">
    <property type="entry name" value="Nucleotide-diphospho-sugar transferases"/>
    <property type="match status" value="1"/>
</dbReference>
<dbReference type="InterPro" id="IPR050486">
    <property type="entry name" value="Mannose-1P_guanyltransferase"/>
</dbReference>
<evidence type="ECO:0000256" key="3">
    <source>
        <dbReference type="ARBA" id="ARBA00022801"/>
    </source>
</evidence>
<evidence type="ECO:0000256" key="1">
    <source>
        <dbReference type="ARBA" id="ARBA00022490"/>
    </source>
</evidence>
<dbReference type="Pfam" id="PF00483">
    <property type="entry name" value="NTP_transferase"/>
    <property type="match status" value="1"/>
</dbReference>
<dbReference type="Pfam" id="PF13242">
    <property type="entry name" value="Hydrolase_like"/>
    <property type="match status" value="1"/>
</dbReference>
<dbReference type="GO" id="GO:0005524">
    <property type="term" value="F:ATP binding"/>
    <property type="evidence" value="ECO:0007669"/>
    <property type="project" value="InterPro"/>
</dbReference>
<evidence type="ECO:0000256" key="2">
    <source>
        <dbReference type="ARBA" id="ARBA00022723"/>
    </source>
</evidence>
<dbReference type="AlphaFoldDB" id="A0A0F3GNQ4"/>
<dbReference type="SUPFAM" id="SSF52540">
    <property type="entry name" value="P-loop containing nucleoside triphosphate hydrolases"/>
    <property type="match status" value="1"/>
</dbReference>
<evidence type="ECO:0000259" key="4">
    <source>
        <dbReference type="Pfam" id="PF00483"/>
    </source>
</evidence>